<dbReference type="GO" id="GO:0020037">
    <property type="term" value="F:heme binding"/>
    <property type="evidence" value="ECO:0007669"/>
    <property type="project" value="InterPro"/>
</dbReference>
<dbReference type="InterPro" id="IPR036396">
    <property type="entry name" value="Cyt_P450_sf"/>
</dbReference>
<evidence type="ECO:0000256" key="2">
    <source>
        <dbReference type="ARBA" id="ARBA00022723"/>
    </source>
</evidence>
<dbReference type="GO" id="GO:0016705">
    <property type="term" value="F:oxidoreductase activity, acting on paired donors, with incorporation or reduction of molecular oxygen"/>
    <property type="evidence" value="ECO:0007669"/>
    <property type="project" value="InterPro"/>
</dbReference>
<comment type="cofactor">
    <cofactor evidence="4">
        <name>heme</name>
        <dbReference type="ChEBI" id="CHEBI:30413"/>
    </cofactor>
</comment>
<feature type="transmembrane region" description="Helical" evidence="6">
    <location>
        <begin position="18"/>
        <end position="37"/>
    </location>
</feature>
<keyword evidence="6" id="KW-0812">Transmembrane</keyword>
<evidence type="ECO:0000313" key="8">
    <source>
        <dbReference type="Proteomes" id="UP000289738"/>
    </source>
</evidence>
<gene>
    <name evidence="7" type="ORF">Ahy_B03g068707</name>
</gene>
<evidence type="ECO:0008006" key="9">
    <source>
        <dbReference type="Google" id="ProtNLM"/>
    </source>
</evidence>
<keyword evidence="4 5" id="KW-0349">Heme</keyword>
<evidence type="ECO:0000256" key="4">
    <source>
        <dbReference type="PIRSR" id="PIRSR602401-1"/>
    </source>
</evidence>
<dbReference type="PRINTS" id="PR00385">
    <property type="entry name" value="P450"/>
</dbReference>
<comment type="caution">
    <text evidence="7">The sequence shown here is derived from an EMBL/GenBank/DDBJ whole genome shotgun (WGS) entry which is preliminary data.</text>
</comment>
<dbReference type="AlphaFoldDB" id="A0A445AAK7"/>
<dbReference type="InterPro" id="IPR002401">
    <property type="entry name" value="Cyt_P450_E_grp-I"/>
</dbReference>
<reference evidence="7 8" key="1">
    <citation type="submission" date="2019-01" db="EMBL/GenBank/DDBJ databases">
        <title>Sequencing of cultivated peanut Arachis hypogaea provides insights into genome evolution and oil improvement.</title>
        <authorList>
            <person name="Chen X."/>
        </authorList>
    </citation>
    <scope>NUCLEOTIDE SEQUENCE [LARGE SCALE GENOMIC DNA]</scope>
    <source>
        <strain evidence="8">cv. Fuhuasheng</strain>
        <tissue evidence="7">Leaves</tissue>
    </source>
</reference>
<dbReference type="Proteomes" id="UP000289738">
    <property type="component" value="Chromosome B03"/>
</dbReference>
<keyword evidence="6" id="KW-1133">Transmembrane helix</keyword>
<feature type="binding site" description="axial binding residue" evidence="4">
    <location>
        <position position="465"/>
    </location>
    <ligand>
        <name>heme</name>
        <dbReference type="ChEBI" id="CHEBI:30413"/>
    </ligand>
    <ligandPart>
        <name>Fe</name>
        <dbReference type="ChEBI" id="CHEBI:18248"/>
    </ligandPart>
</feature>
<dbReference type="GO" id="GO:0004497">
    <property type="term" value="F:monooxygenase activity"/>
    <property type="evidence" value="ECO:0007669"/>
    <property type="project" value="UniProtKB-KW"/>
</dbReference>
<evidence type="ECO:0000256" key="6">
    <source>
        <dbReference type="SAM" id="Phobius"/>
    </source>
</evidence>
<evidence type="ECO:0000256" key="1">
    <source>
        <dbReference type="ARBA" id="ARBA00010617"/>
    </source>
</evidence>
<keyword evidence="8" id="KW-1185">Reference proteome</keyword>
<comment type="similarity">
    <text evidence="1 5">Belongs to the cytochrome P450 family.</text>
</comment>
<name>A0A445AAK7_ARAHY</name>
<accession>A0A445AAK7</accession>
<dbReference type="PANTHER" id="PTHR47955:SF15">
    <property type="entry name" value="CYTOCHROME P450 71A2-LIKE"/>
    <property type="match status" value="1"/>
</dbReference>
<dbReference type="Pfam" id="PF00067">
    <property type="entry name" value="p450"/>
    <property type="match status" value="1"/>
</dbReference>
<dbReference type="PANTHER" id="PTHR47955">
    <property type="entry name" value="CYTOCHROME P450 FAMILY 71 PROTEIN"/>
    <property type="match status" value="1"/>
</dbReference>
<dbReference type="Gene3D" id="1.10.630.10">
    <property type="entry name" value="Cytochrome P450"/>
    <property type="match status" value="1"/>
</dbReference>
<dbReference type="SUPFAM" id="SSF48264">
    <property type="entry name" value="Cytochrome P450"/>
    <property type="match status" value="1"/>
</dbReference>
<evidence type="ECO:0000256" key="3">
    <source>
        <dbReference type="ARBA" id="ARBA00023004"/>
    </source>
</evidence>
<proteinExistence type="inferred from homology"/>
<dbReference type="STRING" id="3818.A0A445AAK7"/>
<dbReference type="FunFam" id="1.10.630.10:FF:000011">
    <property type="entry name" value="Cytochrome P450 83B1"/>
    <property type="match status" value="1"/>
</dbReference>
<protein>
    <recommendedName>
        <fullName evidence="9">Cytochrome P450</fullName>
    </recommendedName>
</protein>
<dbReference type="PROSITE" id="PS00086">
    <property type="entry name" value="CYTOCHROME_P450"/>
    <property type="match status" value="1"/>
</dbReference>
<sequence length="525" mass="60027">MGLVSVLKQLSNEENSTLYVSILFGLIIITMFLFLNFTRTKNNQNLPPCPPKLPFIGNLHQLGTLPHRSFHELSKKHGPLMLLELGQVPTLVVSSADVAREIIKNYDVIFSDRPQTTAANIFTYGCKDVGFVPYGEEWRQKRRICVLELLSVKRVRSFCFVREQEVAELVGGIRESCVRNKGSCVNLSELLVSTSNNIVSRCILGQKYNTPKDCNDKNFGELGRKLMRQFSCFSVKDFFPSFGWIDSVRGLISEMNATSIAFDSFLEDVIEEHIIRRRNKEKKKGDDHFEKKDFVDILLELQENNMLQFEDSQDNFKAILVDMFVGGSDTFSTTLEWTFAELLKNPKAMKKAQEEVRRVVGRKSKVEENDVNQMNYLNCVIKETLRLHPPLPLLIPRQTTSSVKVQSFNIPPKTRVFINAWAIQRDPKLWEEAEEFIPERFENNQVDIKGLDFQLIPFGVGRRGCPGISFGLVSTGYVLANLLYWFDWKLHGEDEGDIDMDEMCGLTVSKKVSLHLQPIPYSLSS</sequence>
<keyword evidence="3 4" id="KW-0408">Iron</keyword>
<keyword evidence="6" id="KW-0472">Membrane</keyword>
<evidence type="ECO:0000313" key="7">
    <source>
        <dbReference type="EMBL" id="RYR23493.1"/>
    </source>
</evidence>
<dbReference type="InterPro" id="IPR017972">
    <property type="entry name" value="Cyt_P450_CS"/>
</dbReference>
<evidence type="ECO:0000256" key="5">
    <source>
        <dbReference type="RuleBase" id="RU000461"/>
    </source>
</evidence>
<organism evidence="7 8">
    <name type="scientific">Arachis hypogaea</name>
    <name type="common">Peanut</name>
    <dbReference type="NCBI Taxonomy" id="3818"/>
    <lineage>
        <taxon>Eukaryota</taxon>
        <taxon>Viridiplantae</taxon>
        <taxon>Streptophyta</taxon>
        <taxon>Embryophyta</taxon>
        <taxon>Tracheophyta</taxon>
        <taxon>Spermatophyta</taxon>
        <taxon>Magnoliopsida</taxon>
        <taxon>eudicotyledons</taxon>
        <taxon>Gunneridae</taxon>
        <taxon>Pentapetalae</taxon>
        <taxon>rosids</taxon>
        <taxon>fabids</taxon>
        <taxon>Fabales</taxon>
        <taxon>Fabaceae</taxon>
        <taxon>Papilionoideae</taxon>
        <taxon>50 kb inversion clade</taxon>
        <taxon>dalbergioids sensu lato</taxon>
        <taxon>Dalbergieae</taxon>
        <taxon>Pterocarpus clade</taxon>
        <taxon>Arachis</taxon>
    </lineage>
</organism>
<keyword evidence="5" id="KW-0560">Oxidoreductase</keyword>
<dbReference type="CDD" id="cd11072">
    <property type="entry name" value="CYP71-like"/>
    <property type="match status" value="1"/>
</dbReference>
<keyword evidence="5" id="KW-0503">Monooxygenase</keyword>
<dbReference type="GO" id="GO:0005506">
    <property type="term" value="F:iron ion binding"/>
    <property type="evidence" value="ECO:0007669"/>
    <property type="project" value="InterPro"/>
</dbReference>
<dbReference type="PRINTS" id="PR00463">
    <property type="entry name" value="EP450I"/>
</dbReference>
<dbReference type="InterPro" id="IPR001128">
    <property type="entry name" value="Cyt_P450"/>
</dbReference>
<dbReference type="EMBL" id="SDMP01000013">
    <property type="protein sequence ID" value="RYR23493.1"/>
    <property type="molecule type" value="Genomic_DNA"/>
</dbReference>
<keyword evidence="2 4" id="KW-0479">Metal-binding</keyword>